<evidence type="ECO:0000256" key="5">
    <source>
        <dbReference type="ARBA" id="ARBA00008562"/>
    </source>
</evidence>
<dbReference type="FunFam" id="3.90.700.10:FF:000002">
    <property type="entry name" value="L-aspartate oxidase"/>
    <property type="match status" value="1"/>
</dbReference>
<dbReference type="Gene3D" id="3.20.20.70">
    <property type="entry name" value="Aldolase class I"/>
    <property type="match status" value="1"/>
</dbReference>
<evidence type="ECO:0000256" key="8">
    <source>
        <dbReference type="ARBA" id="ARBA00021901"/>
    </source>
</evidence>
<evidence type="ECO:0000256" key="18">
    <source>
        <dbReference type="NCBIfam" id="TIGR00551"/>
    </source>
</evidence>
<evidence type="ECO:0000259" key="23">
    <source>
        <dbReference type="Pfam" id="PF02749"/>
    </source>
</evidence>
<keyword evidence="14 19" id="KW-0560">Oxidoreductase</keyword>
<dbReference type="InterPro" id="IPR004393">
    <property type="entry name" value="NadC"/>
</dbReference>
<dbReference type="Pfam" id="PF02749">
    <property type="entry name" value="QRPTase_N"/>
    <property type="match status" value="1"/>
</dbReference>
<reference evidence="25 26" key="1">
    <citation type="submission" date="2020-08" db="EMBL/GenBank/DDBJ databases">
        <title>Genomic Encyclopedia of Type Strains, Phase III (KMG-III): the genomes of soil and plant-associated and newly described type strains.</title>
        <authorList>
            <person name="Whitman W."/>
        </authorList>
    </citation>
    <scope>NUCLEOTIDE SEQUENCE [LARGE SCALE GENOMIC DNA]</scope>
    <source>
        <strain evidence="25 26">CECT 3303</strain>
    </source>
</reference>
<dbReference type="NCBIfam" id="TIGR00078">
    <property type="entry name" value="nadC"/>
    <property type="match status" value="1"/>
</dbReference>
<dbReference type="InterPro" id="IPR013785">
    <property type="entry name" value="Aldolase_TIM"/>
</dbReference>
<evidence type="ECO:0000256" key="15">
    <source>
        <dbReference type="ARBA" id="ARBA00029426"/>
    </source>
</evidence>
<evidence type="ECO:0000256" key="13">
    <source>
        <dbReference type="ARBA" id="ARBA00022827"/>
    </source>
</evidence>
<dbReference type="GO" id="GO:0033765">
    <property type="term" value="F:steroid dehydrogenase activity, acting on the CH-CH group of donors"/>
    <property type="evidence" value="ECO:0007669"/>
    <property type="project" value="UniProtKB-ARBA"/>
</dbReference>
<dbReference type="Pfam" id="PF00890">
    <property type="entry name" value="FAD_binding_2"/>
    <property type="match status" value="1"/>
</dbReference>
<evidence type="ECO:0000256" key="9">
    <source>
        <dbReference type="ARBA" id="ARBA00022630"/>
    </source>
</evidence>
<dbReference type="GO" id="GO:0034628">
    <property type="term" value="P:'de novo' NAD+ biosynthetic process from L-aspartate"/>
    <property type="evidence" value="ECO:0007669"/>
    <property type="project" value="TreeGrafter"/>
</dbReference>
<feature type="region of interest" description="Disordered" evidence="20">
    <location>
        <begin position="423"/>
        <end position="445"/>
    </location>
</feature>
<comment type="catalytic activity">
    <reaction evidence="16">
        <text>nicotinate beta-D-ribonucleotide + CO2 + diphosphate = quinolinate + 5-phospho-alpha-D-ribose 1-diphosphate + 2 H(+)</text>
        <dbReference type="Rhea" id="RHEA:12733"/>
        <dbReference type="ChEBI" id="CHEBI:15378"/>
        <dbReference type="ChEBI" id="CHEBI:16526"/>
        <dbReference type="ChEBI" id="CHEBI:29959"/>
        <dbReference type="ChEBI" id="CHEBI:33019"/>
        <dbReference type="ChEBI" id="CHEBI:57502"/>
        <dbReference type="ChEBI" id="CHEBI:58017"/>
        <dbReference type="EC" id="2.4.2.19"/>
    </reaction>
</comment>
<dbReference type="Gene3D" id="1.20.58.100">
    <property type="entry name" value="Fumarate reductase/succinate dehydrogenase flavoprotein-like, C-terminal domain"/>
    <property type="match status" value="1"/>
</dbReference>
<comment type="function">
    <text evidence="2">Involved in the catabolism of quinolinic acid (QA).</text>
</comment>
<comment type="subunit">
    <text evidence="7">Hexamer formed by 3 homodimers.</text>
</comment>
<dbReference type="Gene3D" id="3.90.1170.20">
    <property type="entry name" value="Quinolinate phosphoribosyl transferase, N-terminal domain"/>
    <property type="match status" value="1"/>
</dbReference>
<comment type="pathway">
    <text evidence="4 19">Cofactor biosynthesis; NAD(+) biosynthesis; iminoaspartate from L-aspartate (oxidase route): step 1/1.</text>
</comment>
<evidence type="ECO:0000259" key="24">
    <source>
        <dbReference type="Pfam" id="PF02910"/>
    </source>
</evidence>
<dbReference type="InterPro" id="IPR036068">
    <property type="entry name" value="Nicotinate_pribotase-like_C"/>
</dbReference>
<dbReference type="InterPro" id="IPR037099">
    <property type="entry name" value="Fum_R/Succ_DH_flav-like_C_sf"/>
</dbReference>
<organism evidence="25 26">
    <name type="scientific">Planomonospora venezuelensis</name>
    <dbReference type="NCBI Taxonomy" id="1999"/>
    <lineage>
        <taxon>Bacteria</taxon>
        <taxon>Bacillati</taxon>
        <taxon>Actinomycetota</taxon>
        <taxon>Actinomycetes</taxon>
        <taxon>Streptosporangiales</taxon>
        <taxon>Streptosporangiaceae</taxon>
        <taxon>Planomonospora</taxon>
    </lineage>
</organism>
<evidence type="ECO:0000259" key="21">
    <source>
        <dbReference type="Pfam" id="PF00890"/>
    </source>
</evidence>
<evidence type="ECO:0000256" key="1">
    <source>
        <dbReference type="ARBA" id="ARBA00001974"/>
    </source>
</evidence>
<comment type="pathway">
    <text evidence="3">Cofactor biosynthesis; NAD(+) biosynthesis; nicotinate D-ribonucleotide from quinolinate: step 1/1.</text>
</comment>
<dbReference type="PANTHER" id="PTHR42716">
    <property type="entry name" value="L-ASPARTATE OXIDASE"/>
    <property type="match status" value="1"/>
</dbReference>
<comment type="function">
    <text evidence="15">Catalyzes the oxidation of L-aspartate to iminoaspartate, the first step in the de novo biosynthesis of NAD(+).</text>
</comment>
<dbReference type="PANTHER" id="PTHR42716:SF2">
    <property type="entry name" value="L-ASPARTATE OXIDASE, CHLOROPLASTIC"/>
    <property type="match status" value="1"/>
</dbReference>
<gene>
    <name evidence="25" type="ORF">FHS22_002983</name>
</gene>
<dbReference type="InterPro" id="IPR022412">
    <property type="entry name" value="Quinolinate_PRibosylTrfase_N"/>
</dbReference>
<evidence type="ECO:0000256" key="12">
    <source>
        <dbReference type="ARBA" id="ARBA00022679"/>
    </source>
</evidence>
<evidence type="ECO:0000256" key="10">
    <source>
        <dbReference type="ARBA" id="ARBA00022642"/>
    </source>
</evidence>
<dbReference type="Gene3D" id="3.90.700.10">
    <property type="entry name" value="Succinate dehydrogenase/fumarate reductase flavoprotein, catalytic domain"/>
    <property type="match status" value="1"/>
</dbReference>
<dbReference type="InterPro" id="IPR003953">
    <property type="entry name" value="FAD-dep_OxRdtase_2_FAD-bd"/>
</dbReference>
<dbReference type="GO" id="GO:0004514">
    <property type="term" value="F:nicotinate-nucleotide diphosphorylase (carboxylating) activity"/>
    <property type="evidence" value="ECO:0007669"/>
    <property type="project" value="UniProtKB-EC"/>
</dbReference>
<proteinExistence type="inferred from homology"/>
<dbReference type="InterPro" id="IPR036188">
    <property type="entry name" value="FAD/NAD-bd_sf"/>
</dbReference>
<dbReference type="SUPFAM" id="SSF46977">
    <property type="entry name" value="Succinate dehydrogenase/fumarate reductase flavoprotein C-terminal domain"/>
    <property type="match status" value="1"/>
</dbReference>
<comment type="subcellular location">
    <subcellularLocation>
        <location evidence="19">Cytoplasm</location>
    </subcellularLocation>
</comment>
<dbReference type="EC" id="1.4.3.16" evidence="18 19"/>
<dbReference type="Proteomes" id="UP000562352">
    <property type="component" value="Unassembled WGS sequence"/>
</dbReference>
<evidence type="ECO:0000313" key="26">
    <source>
        <dbReference type="Proteomes" id="UP000562352"/>
    </source>
</evidence>
<dbReference type="InterPro" id="IPR037128">
    <property type="entry name" value="Quinolinate_PRibosylTase_N_sf"/>
</dbReference>
<comment type="cofactor">
    <cofactor evidence="1 19">
        <name>FAD</name>
        <dbReference type="ChEBI" id="CHEBI:57692"/>
    </cofactor>
</comment>
<keyword evidence="11 25" id="KW-0328">Glycosyltransferase</keyword>
<dbReference type="InterPro" id="IPR005288">
    <property type="entry name" value="NadB"/>
</dbReference>
<evidence type="ECO:0000256" key="2">
    <source>
        <dbReference type="ARBA" id="ARBA00003237"/>
    </source>
</evidence>
<evidence type="ECO:0000256" key="7">
    <source>
        <dbReference type="ARBA" id="ARBA00011218"/>
    </source>
</evidence>
<feature type="domain" description="Fumarate reductase/succinate dehydrogenase flavoprotein-like C-terminal" evidence="24">
    <location>
        <begin position="485"/>
        <end position="555"/>
    </location>
</feature>
<dbReference type="SUPFAM" id="SSF54675">
    <property type="entry name" value="Nicotinate/Quinolinate PRTase N-terminal domain-like"/>
    <property type="match status" value="1"/>
</dbReference>
<comment type="similarity">
    <text evidence="5 19">Belongs to the FAD-dependent oxidoreductase 2 family. NadB subfamily.</text>
</comment>
<dbReference type="RefSeq" id="WP_184942013.1">
    <property type="nucleotide sequence ID" value="NZ_BAAAWZ010000001.1"/>
</dbReference>
<keyword evidence="9 19" id="KW-0285">Flavoprotein</keyword>
<evidence type="ECO:0000256" key="6">
    <source>
        <dbReference type="ARBA" id="ARBA00009400"/>
    </source>
</evidence>
<evidence type="ECO:0000256" key="16">
    <source>
        <dbReference type="ARBA" id="ARBA00047445"/>
    </source>
</evidence>
<accession>A0A841D419</accession>
<comment type="catalytic activity">
    <reaction evidence="17">
        <text>L-aspartate + O2 = iminosuccinate + H2O2</text>
        <dbReference type="Rhea" id="RHEA:25876"/>
        <dbReference type="ChEBI" id="CHEBI:15379"/>
        <dbReference type="ChEBI" id="CHEBI:16240"/>
        <dbReference type="ChEBI" id="CHEBI:29991"/>
        <dbReference type="ChEBI" id="CHEBI:77875"/>
        <dbReference type="EC" id="1.4.3.16"/>
    </reaction>
    <physiologicalReaction direction="left-to-right" evidence="17">
        <dbReference type="Rhea" id="RHEA:25877"/>
    </physiologicalReaction>
</comment>
<feature type="compositionally biased region" description="Low complexity" evidence="20">
    <location>
        <begin position="426"/>
        <end position="439"/>
    </location>
</feature>
<comment type="similarity">
    <text evidence="6">Belongs to the NadC/ModD family.</text>
</comment>
<feature type="domain" description="FAD-dependent oxidoreductase 2 FAD-binding" evidence="21">
    <location>
        <begin position="22"/>
        <end position="404"/>
    </location>
</feature>
<dbReference type="FunFam" id="3.20.20.70:FF:000030">
    <property type="entry name" value="Nicotinate-nucleotide pyrophosphorylase, carboxylating"/>
    <property type="match status" value="1"/>
</dbReference>
<evidence type="ECO:0000256" key="20">
    <source>
        <dbReference type="SAM" id="MobiDB-lite"/>
    </source>
</evidence>
<sequence>MSIPAIPQRLTAPEPGWTVEADVVVVGSGIAGLTLALRHAVLDPGAKVLVVTKDVLSAGSTRWAQGGIAAVLDPEDTPEEHLSDTLIAGVGLCDAEAVRVLVTEGPGALRRLIAAGARFDTDASGELQLTREGGHRRDRIVHAGGDATGAEVQRALVAAVRASSGIEVIEHALVLDLLKDAAGRTAGVTLHVMGEGTRDGVGAVHSPAVVLATGGMGQVYAATTNPLVSTGDGVALALRAGAVVRDLEFVQFHPTVLWLGEDSTGQQPLISEAVRGEGAVLVDADGVRFMKDAHELADLAPRDVVAKAIMRRMRETGAAHMYLDARHFGGEKWRTRFPTIHAVCLEHGIDPVTQPIPVAPAAHYASGGVRVDLHGRTSVPGLYACGEVACTGVHGANRLASNSLLEGLVFAERIAADIHGGRRPRAGGAVRIPPGAPVADGRPAGLVDPRARARIQGHMSRGASVLRSGGSLDEVSRALLGSRWTPVAVEPCTEAWETTNLLTVASALVEAARTREETRGSHWREDFPERDDARWLSHLDMTLTGEGLIMSYRPHAPAALPAHVAEELAAAGLDPAGVSAVIEAALREDLQEAGDVTSLATIPADQVATADVVARADGVVAGLAVAEAVFARLGAGRVERHVKDGERVGRGDVLMTVTGATRDLLTAERTALNLLTHLSGVASLTGRWVRAVEGTGARVRDSRKTLPGLRALEKYAVRAGGGANHRMSLSDAALIKDNHVVAAGGVAEAFRAVRDAYPGLPIEVEVDRIDQIEPVLAEGAEEILLDNFTVAELAEAVRLVAGRARLESSGGLTLESARDVAETGVDYLAVGALTHSAPALDIALDLRGN</sequence>
<evidence type="ECO:0000256" key="14">
    <source>
        <dbReference type="ARBA" id="ARBA00023002"/>
    </source>
</evidence>
<dbReference type="Pfam" id="PF01729">
    <property type="entry name" value="QRPTase_C"/>
    <property type="match status" value="1"/>
</dbReference>
<evidence type="ECO:0000256" key="19">
    <source>
        <dbReference type="RuleBase" id="RU362049"/>
    </source>
</evidence>
<dbReference type="NCBIfam" id="TIGR00551">
    <property type="entry name" value="nadB"/>
    <property type="match status" value="1"/>
</dbReference>
<evidence type="ECO:0000313" key="25">
    <source>
        <dbReference type="EMBL" id="MBB5963703.1"/>
    </source>
</evidence>
<dbReference type="GO" id="GO:0008734">
    <property type="term" value="F:L-aspartate oxidase activity"/>
    <property type="evidence" value="ECO:0007669"/>
    <property type="project" value="UniProtKB-UniRule"/>
</dbReference>
<dbReference type="CDD" id="cd01572">
    <property type="entry name" value="QPRTase"/>
    <property type="match status" value="1"/>
</dbReference>
<dbReference type="SUPFAM" id="SSF51690">
    <property type="entry name" value="Nicotinate/Quinolinate PRTase C-terminal domain-like"/>
    <property type="match status" value="1"/>
</dbReference>
<dbReference type="UniPathway" id="UPA00253">
    <property type="reaction ID" value="UER00326"/>
</dbReference>
<keyword evidence="13 19" id="KW-0274">FAD</keyword>
<name>A0A841D419_PLAVE</name>
<dbReference type="SUPFAM" id="SSF51905">
    <property type="entry name" value="FAD/NAD(P)-binding domain"/>
    <property type="match status" value="1"/>
</dbReference>
<evidence type="ECO:0000256" key="3">
    <source>
        <dbReference type="ARBA" id="ARBA00004893"/>
    </source>
</evidence>
<feature type="domain" description="Quinolinate phosphoribosyl transferase C-terminal" evidence="22">
    <location>
        <begin position="681"/>
        <end position="845"/>
    </location>
</feature>
<evidence type="ECO:0000256" key="11">
    <source>
        <dbReference type="ARBA" id="ARBA00022676"/>
    </source>
</evidence>
<dbReference type="Pfam" id="PF02910">
    <property type="entry name" value="Succ_DH_flav_C"/>
    <property type="match status" value="1"/>
</dbReference>
<dbReference type="PRINTS" id="PR00368">
    <property type="entry name" value="FADPNR"/>
</dbReference>
<keyword evidence="12 25" id="KW-0808">Transferase</keyword>
<comment type="caution">
    <text evidence="25">The sequence shown here is derived from an EMBL/GenBank/DDBJ whole genome shotgun (WGS) entry which is preliminary data.</text>
</comment>
<evidence type="ECO:0000256" key="4">
    <source>
        <dbReference type="ARBA" id="ARBA00004950"/>
    </source>
</evidence>
<dbReference type="Gene3D" id="3.50.50.60">
    <property type="entry name" value="FAD/NAD(P)-binding domain"/>
    <property type="match status" value="1"/>
</dbReference>
<dbReference type="FunFam" id="3.90.1170.20:FF:000001">
    <property type="entry name" value="Nicotinate-nucleotide diphosphorylase (Carboxylating)"/>
    <property type="match status" value="1"/>
</dbReference>
<dbReference type="InterPro" id="IPR015939">
    <property type="entry name" value="Fum_Rdtase/Succ_DH_flav-like_C"/>
</dbReference>
<keyword evidence="10 19" id="KW-0662">Pyridine nucleotide biosynthesis</keyword>
<dbReference type="EMBL" id="JACHJJ010000008">
    <property type="protein sequence ID" value="MBB5963703.1"/>
    <property type="molecule type" value="Genomic_DNA"/>
</dbReference>
<evidence type="ECO:0000259" key="22">
    <source>
        <dbReference type="Pfam" id="PF01729"/>
    </source>
</evidence>
<dbReference type="InterPro" id="IPR002638">
    <property type="entry name" value="Quinolinate_PRibosylTrfase_C"/>
</dbReference>
<feature type="domain" description="Quinolinate phosphoribosyl transferase N-terminal" evidence="23">
    <location>
        <begin position="595"/>
        <end position="679"/>
    </location>
</feature>
<dbReference type="NCBIfam" id="NF005867">
    <property type="entry name" value="PRK07804.1"/>
    <property type="match status" value="1"/>
</dbReference>
<dbReference type="SUPFAM" id="SSF56425">
    <property type="entry name" value="Succinate dehydrogenase/fumarate reductase flavoprotein, catalytic domain"/>
    <property type="match status" value="1"/>
</dbReference>
<keyword evidence="26" id="KW-1185">Reference proteome</keyword>
<dbReference type="AlphaFoldDB" id="A0A841D419"/>
<dbReference type="GO" id="GO:0005737">
    <property type="term" value="C:cytoplasm"/>
    <property type="evidence" value="ECO:0007669"/>
    <property type="project" value="UniProtKB-SubCell"/>
</dbReference>
<dbReference type="InterPro" id="IPR027477">
    <property type="entry name" value="Succ_DH/fumarate_Rdtase_cat_sf"/>
</dbReference>
<protein>
    <recommendedName>
        <fullName evidence="8 18">L-aspartate oxidase</fullName>
        <ecNumber evidence="18 19">1.4.3.16</ecNumber>
    </recommendedName>
</protein>
<evidence type="ECO:0000256" key="17">
    <source>
        <dbReference type="ARBA" id="ARBA00048305"/>
    </source>
</evidence>